<feature type="non-terminal residue" evidence="1">
    <location>
        <position position="1"/>
    </location>
</feature>
<gene>
    <name evidence="1" type="ORF">LCGC14_2079250</name>
</gene>
<sequence length="109" mass="11997">VVNDERGPRAYENFSGGEKMRVDLSIRMALAALLAKRSGARMDMVVLDEACASLDIDGRECFVESLQQLSSHISLILVITHIPELRDKFPVCIDVRKDGDGSHVEVGGR</sequence>
<dbReference type="PANTHER" id="PTHR32114:SF2">
    <property type="entry name" value="ABC TRANSPORTER ABCH.3"/>
    <property type="match status" value="1"/>
</dbReference>
<accession>A0A0F9EGA1</accession>
<dbReference type="PANTHER" id="PTHR32114">
    <property type="entry name" value="ABC TRANSPORTER ABCH.3"/>
    <property type="match status" value="1"/>
</dbReference>
<name>A0A0F9EGA1_9ZZZZ</name>
<reference evidence="1" key="1">
    <citation type="journal article" date="2015" name="Nature">
        <title>Complex archaea that bridge the gap between prokaryotes and eukaryotes.</title>
        <authorList>
            <person name="Spang A."/>
            <person name="Saw J.H."/>
            <person name="Jorgensen S.L."/>
            <person name="Zaremba-Niedzwiedzka K."/>
            <person name="Martijn J."/>
            <person name="Lind A.E."/>
            <person name="van Eijk R."/>
            <person name="Schleper C."/>
            <person name="Guy L."/>
            <person name="Ettema T.J."/>
        </authorList>
    </citation>
    <scope>NUCLEOTIDE SEQUENCE</scope>
</reference>
<dbReference type="EMBL" id="LAZR01025097">
    <property type="protein sequence ID" value="KKL72999.1"/>
    <property type="molecule type" value="Genomic_DNA"/>
</dbReference>
<protein>
    <recommendedName>
        <fullName evidence="2">RecF/RecN/SMC N-terminal domain-containing protein</fullName>
    </recommendedName>
</protein>
<organism evidence="1">
    <name type="scientific">marine sediment metagenome</name>
    <dbReference type="NCBI Taxonomy" id="412755"/>
    <lineage>
        <taxon>unclassified sequences</taxon>
        <taxon>metagenomes</taxon>
        <taxon>ecological metagenomes</taxon>
    </lineage>
</organism>
<dbReference type="InterPro" id="IPR027417">
    <property type="entry name" value="P-loop_NTPase"/>
</dbReference>
<dbReference type="SUPFAM" id="SSF52540">
    <property type="entry name" value="P-loop containing nucleoside triphosphate hydrolases"/>
    <property type="match status" value="1"/>
</dbReference>
<evidence type="ECO:0000313" key="1">
    <source>
        <dbReference type="EMBL" id="KKL72999.1"/>
    </source>
</evidence>
<proteinExistence type="predicted"/>
<dbReference type="AlphaFoldDB" id="A0A0F9EGA1"/>
<dbReference type="Gene3D" id="3.40.50.300">
    <property type="entry name" value="P-loop containing nucleotide triphosphate hydrolases"/>
    <property type="match status" value="1"/>
</dbReference>
<evidence type="ECO:0008006" key="2">
    <source>
        <dbReference type="Google" id="ProtNLM"/>
    </source>
</evidence>
<dbReference type="Pfam" id="PF13558">
    <property type="entry name" value="SbcC_Walker_B"/>
    <property type="match status" value="1"/>
</dbReference>
<comment type="caution">
    <text evidence="1">The sequence shown here is derived from an EMBL/GenBank/DDBJ whole genome shotgun (WGS) entry which is preliminary data.</text>
</comment>